<comment type="caution">
    <text evidence="2">The sequence shown here is derived from an EMBL/GenBank/DDBJ whole genome shotgun (WGS) entry which is preliminary data.</text>
</comment>
<evidence type="ECO:0000256" key="1">
    <source>
        <dbReference type="SAM" id="MobiDB-lite"/>
    </source>
</evidence>
<gene>
    <name evidence="2" type="ORF">FPZ41_22920</name>
</gene>
<feature type="compositionally biased region" description="Basic and acidic residues" evidence="1">
    <location>
        <begin position="77"/>
        <end position="92"/>
    </location>
</feature>
<name>A0A5N8WX40_9ACTN</name>
<dbReference type="RefSeq" id="WP_152865421.1">
    <property type="nucleotide sequence ID" value="NZ_VMNX01000089.1"/>
</dbReference>
<organism evidence="2 3">
    <name type="scientific">Streptomyces acidicola</name>
    <dbReference type="NCBI Taxonomy" id="2596892"/>
    <lineage>
        <taxon>Bacteria</taxon>
        <taxon>Bacillati</taxon>
        <taxon>Actinomycetota</taxon>
        <taxon>Actinomycetes</taxon>
        <taxon>Kitasatosporales</taxon>
        <taxon>Streptomycetaceae</taxon>
        <taxon>Streptomyces</taxon>
    </lineage>
</organism>
<dbReference type="Proteomes" id="UP000373149">
    <property type="component" value="Unassembled WGS sequence"/>
</dbReference>
<accession>A0A5N8WX40</accession>
<evidence type="ECO:0000313" key="2">
    <source>
        <dbReference type="EMBL" id="MPY51254.1"/>
    </source>
</evidence>
<proteinExistence type="predicted"/>
<reference evidence="2 3" key="1">
    <citation type="submission" date="2019-09" db="EMBL/GenBank/DDBJ databases">
        <authorList>
            <person name="Duangmal K."/>
            <person name="Teo W.F.A."/>
            <person name="Lipun K."/>
        </authorList>
    </citation>
    <scope>NUCLEOTIDE SEQUENCE [LARGE SCALE GENOMIC DNA]</scope>
    <source>
        <strain evidence="2 3">K1PN6</strain>
    </source>
</reference>
<feature type="region of interest" description="Disordered" evidence="1">
    <location>
        <begin position="54"/>
        <end position="97"/>
    </location>
</feature>
<dbReference type="AlphaFoldDB" id="A0A5N8WX40"/>
<keyword evidence="3" id="KW-1185">Reference proteome</keyword>
<sequence length="150" mass="15215">MVTAWLPLRMARACSGAGPLLRLLALAALLLGVVLTHGASPDGVAGQLVTSADAPAAGPAEKGHGATDAHGSMPPTAKDERHRDHTPSHPVEHCAAGQAYQGPALAQPCFAVSVGEPVGPRRATARRSLNEPELSVSSSGSLRAAVVQQV</sequence>
<evidence type="ECO:0000313" key="3">
    <source>
        <dbReference type="Proteomes" id="UP000373149"/>
    </source>
</evidence>
<protein>
    <submittedName>
        <fullName evidence="2">Uncharacterized protein</fullName>
    </submittedName>
</protein>
<feature type="region of interest" description="Disordered" evidence="1">
    <location>
        <begin position="123"/>
        <end position="150"/>
    </location>
</feature>
<dbReference type="EMBL" id="VMNX01000089">
    <property type="protein sequence ID" value="MPY51254.1"/>
    <property type="molecule type" value="Genomic_DNA"/>
</dbReference>